<dbReference type="Proteomes" id="UP000198862">
    <property type="component" value="Unassembled WGS sequence"/>
</dbReference>
<name>A0A1I1IFT3_9GAMM</name>
<dbReference type="STRING" id="1123010.SAMN02745724_01433"/>
<evidence type="ECO:0000256" key="1">
    <source>
        <dbReference type="SAM" id="Phobius"/>
    </source>
</evidence>
<keyword evidence="1" id="KW-1133">Transmembrane helix</keyword>
<keyword evidence="3" id="KW-1185">Reference proteome</keyword>
<feature type="transmembrane region" description="Helical" evidence="1">
    <location>
        <begin position="123"/>
        <end position="145"/>
    </location>
</feature>
<protein>
    <submittedName>
        <fullName evidence="2">Uncharacterized protein</fullName>
    </submittedName>
</protein>
<accession>A0A1I1IFT3</accession>
<sequence length="299" mass="34183">MRQRKVSKLRTEIRMYLRDKSRTGKNQKMNFNWFSDKLGLGESTLHDRLNNPVKFQESELIKIAEFLCLEFEYVKCLSYEFMYSCASEEIKDVKREYSETRVEELKNCEVKLESVSHLKFKKVGFILLIALITTFFGIALVISAIKVEKKQISESVPMSALYNGTGIDINRDVFSELKSFHSKLYTYEFKDLKFTRVGENITVKGLVIYAYINEPAYIQIGELVGTGQYIGDKVALVYKIKDDVDNDIWLGTVMLHMPFAGPANGYWMTIHNDEDPAGTGPFAIGSINLKKPILSGQSI</sequence>
<dbReference type="AlphaFoldDB" id="A0A1I1IFT3"/>
<evidence type="ECO:0000313" key="2">
    <source>
        <dbReference type="EMBL" id="SFC32613.1"/>
    </source>
</evidence>
<organism evidence="2 3">
    <name type="scientific">Pseudoalteromonas denitrificans DSM 6059</name>
    <dbReference type="NCBI Taxonomy" id="1123010"/>
    <lineage>
        <taxon>Bacteria</taxon>
        <taxon>Pseudomonadati</taxon>
        <taxon>Pseudomonadota</taxon>
        <taxon>Gammaproteobacteria</taxon>
        <taxon>Alteromonadales</taxon>
        <taxon>Pseudoalteromonadaceae</taxon>
        <taxon>Pseudoalteromonas</taxon>
    </lineage>
</organism>
<proteinExistence type="predicted"/>
<keyword evidence="1" id="KW-0812">Transmembrane</keyword>
<dbReference type="EMBL" id="FOLO01000007">
    <property type="protein sequence ID" value="SFC32613.1"/>
    <property type="molecule type" value="Genomic_DNA"/>
</dbReference>
<reference evidence="2 3" key="1">
    <citation type="submission" date="2016-10" db="EMBL/GenBank/DDBJ databases">
        <authorList>
            <person name="de Groot N.N."/>
        </authorList>
    </citation>
    <scope>NUCLEOTIDE SEQUENCE [LARGE SCALE GENOMIC DNA]</scope>
    <source>
        <strain evidence="2 3">DSM 6059</strain>
    </source>
</reference>
<evidence type="ECO:0000313" key="3">
    <source>
        <dbReference type="Proteomes" id="UP000198862"/>
    </source>
</evidence>
<gene>
    <name evidence="2" type="ORF">SAMN02745724_01433</name>
</gene>
<keyword evidence="1" id="KW-0472">Membrane</keyword>